<keyword evidence="3" id="KW-0805">Transcription regulation</keyword>
<organism evidence="7 8">
    <name type="scientific">Alkalicoccus halolimnae</name>
    <dbReference type="NCBI Taxonomy" id="1667239"/>
    <lineage>
        <taxon>Bacteria</taxon>
        <taxon>Bacillati</taxon>
        <taxon>Bacillota</taxon>
        <taxon>Bacilli</taxon>
        <taxon>Bacillales</taxon>
        <taxon>Bacillaceae</taxon>
        <taxon>Alkalicoccus</taxon>
    </lineage>
</organism>
<evidence type="ECO:0000313" key="7">
    <source>
        <dbReference type="EMBL" id="WWD79599.1"/>
    </source>
</evidence>
<dbReference type="FunFam" id="1.10.260.40:FF:000002">
    <property type="entry name" value="HTH-type transcriptional repressor PurR"/>
    <property type="match status" value="1"/>
</dbReference>
<evidence type="ECO:0000313" key="8">
    <source>
        <dbReference type="Proteomes" id="UP000321816"/>
    </source>
</evidence>
<name>A0A5C7F4I8_9BACI</name>
<proteinExistence type="predicted"/>
<sequence>MNRSMKDVAKKARVSTATVSHVINETRHVAEDTRNKVHAAMKELDYRPNSVARSLRSRKSNIIGLLVPLVASDTSNFFFMSIANGIEQVLKENGYNLILSNSSEDLEVEQDQIKVFNTQFIEGLIIAPVDSHTHDYSDNLHGEYPTVFIDRKPKEVISDTVLIDSGAGTYEAIDLLIKKGHRRIGYVTGPLGITTSDERIEAYSRALREHGMKYNENLVKIAPATFEAGEQLTKELLEEDITALFVANNIMTMGAVHCLQKNDKAIPEETAIIGFDDYEWMKVTSPPLSVVKQPSYELGKKAVELLIERIQGSDKPYEVYRLPSKLVVRGSC</sequence>
<accession>A0A5C7F4I8</accession>
<dbReference type="Pfam" id="PF13377">
    <property type="entry name" value="Peripla_BP_3"/>
    <property type="match status" value="1"/>
</dbReference>
<dbReference type="Gene3D" id="1.10.260.40">
    <property type="entry name" value="lambda repressor-like DNA-binding domains"/>
    <property type="match status" value="1"/>
</dbReference>
<dbReference type="SUPFAM" id="SSF47413">
    <property type="entry name" value="lambda repressor-like DNA-binding domains"/>
    <property type="match status" value="1"/>
</dbReference>
<dbReference type="KEGG" id="ahal:FTX54_014540"/>
<keyword evidence="5" id="KW-0804">Transcription</keyword>
<evidence type="ECO:0000256" key="3">
    <source>
        <dbReference type="ARBA" id="ARBA00023015"/>
    </source>
</evidence>
<dbReference type="GO" id="GO:0000976">
    <property type="term" value="F:transcription cis-regulatory region binding"/>
    <property type="evidence" value="ECO:0007669"/>
    <property type="project" value="TreeGrafter"/>
</dbReference>
<dbReference type="Pfam" id="PF00356">
    <property type="entry name" value="LacI"/>
    <property type="match status" value="1"/>
</dbReference>
<dbReference type="PROSITE" id="PS50932">
    <property type="entry name" value="HTH_LACI_2"/>
    <property type="match status" value="1"/>
</dbReference>
<dbReference type="Proteomes" id="UP000321816">
    <property type="component" value="Chromosome"/>
</dbReference>
<dbReference type="CDD" id="cd06267">
    <property type="entry name" value="PBP1_LacI_sugar_binding-like"/>
    <property type="match status" value="1"/>
</dbReference>
<dbReference type="InterPro" id="IPR028082">
    <property type="entry name" value="Peripla_BP_I"/>
</dbReference>
<dbReference type="InterPro" id="IPR000843">
    <property type="entry name" value="HTH_LacI"/>
</dbReference>
<dbReference type="Gene3D" id="3.40.50.2300">
    <property type="match status" value="2"/>
</dbReference>
<dbReference type="AlphaFoldDB" id="A0A5C7F4I8"/>
<dbReference type="PANTHER" id="PTHR30146">
    <property type="entry name" value="LACI-RELATED TRANSCRIPTIONAL REPRESSOR"/>
    <property type="match status" value="1"/>
</dbReference>
<dbReference type="RefSeq" id="WP_147803736.1">
    <property type="nucleotide sequence ID" value="NZ_CP144914.1"/>
</dbReference>
<dbReference type="InterPro" id="IPR010982">
    <property type="entry name" value="Lambda_DNA-bd_dom_sf"/>
</dbReference>
<dbReference type="PROSITE" id="PS00356">
    <property type="entry name" value="HTH_LACI_1"/>
    <property type="match status" value="1"/>
</dbReference>
<keyword evidence="8" id="KW-1185">Reference proteome</keyword>
<dbReference type="CDD" id="cd01392">
    <property type="entry name" value="HTH_LacI"/>
    <property type="match status" value="1"/>
</dbReference>
<dbReference type="EMBL" id="CP144914">
    <property type="protein sequence ID" value="WWD79599.1"/>
    <property type="molecule type" value="Genomic_DNA"/>
</dbReference>
<evidence type="ECO:0000256" key="4">
    <source>
        <dbReference type="ARBA" id="ARBA00023125"/>
    </source>
</evidence>
<evidence type="ECO:0000256" key="1">
    <source>
        <dbReference type="ARBA" id="ARBA00019435"/>
    </source>
</evidence>
<dbReference type="GO" id="GO:0003700">
    <property type="term" value="F:DNA-binding transcription factor activity"/>
    <property type="evidence" value="ECO:0007669"/>
    <property type="project" value="TreeGrafter"/>
</dbReference>
<evidence type="ECO:0000256" key="5">
    <source>
        <dbReference type="ARBA" id="ARBA00023163"/>
    </source>
</evidence>
<dbReference type="SUPFAM" id="SSF53822">
    <property type="entry name" value="Periplasmic binding protein-like I"/>
    <property type="match status" value="1"/>
</dbReference>
<evidence type="ECO:0000259" key="6">
    <source>
        <dbReference type="PROSITE" id="PS50932"/>
    </source>
</evidence>
<keyword evidence="4 7" id="KW-0238">DNA-binding</keyword>
<dbReference type="InterPro" id="IPR046335">
    <property type="entry name" value="LacI/GalR-like_sensor"/>
</dbReference>
<dbReference type="PANTHER" id="PTHR30146:SF148">
    <property type="entry name" value="HTH-TYPE TRANSCRIPTIONAL REPRESSOR PURR-RELATED"/>
    <property type="match status" value="1"/>
</dbReference>
<feature type="domain" description="HTH lacI-type" evidence="6">
    <location>
        <begin position="3"/>
        <end position="57"/>
    </location>
</feature>
<dbReference type="SMART" id="SM00354">
    <property type="entry name" value="HTH_LACI"/>
    <property type="match status" value="1"/>
</dbReference>
<protein>
    <recommendedName>
        <fullName evidence="1">Catabolite control protein A</fullName>
    </recommendedName>
</protein>
<reference evidence="7 8" key="1">
    <citation type="submission" date="2024-01" db="EMBL/GenBank/DDBJ databases">
        <title>Complete Genome Sequence of Alkalicoccus halolimnae BZ-SZ-XJ29T, a Moderately Halophilic Bacterium Isolated from a Salt Lake.</title>
        <authorList>
            <person name="Zhao B."/>
        </authorList>
    </citation>
    <scope>NUCLEOTIDE SEQUENCE [LARGE SCALE GENOMIC DNA]</scope>
    <source>
        <strain evidence="7 8">BZ-SZ-XJ29</strain>
    </source>
</reference>
<dbReference type="OrthoDB" id="9796186at2"/>
<evidence type="ECO:0000256" key="2">
    <source>
        <dbReference type="ARBA" id="ARBA00022491"/>
    </source>
</evidence>
<gene>
    <name evidence="7" type="ORF">FTX54_014540</name>
</gene>
<keyword evidence="2" id="KW-0678">Repressor</keyword>